<keyword evidence="3" id="KW-0472">Membrane</keyword>
<keyword evidence="4" id="KW-0430">Lectin</keyword>
<evidence type="ECO:0000256" key="2">
    <source>
        <dbReference type="ARBA" id="ARBA00007606"/>
    </source>
</evidence>
<evidence type="ECO:0000256" key="1">
    <source>
        <dbReference type="ARBA" id="ARBA00004251"/>
    </source>
</evidence>
<gene>
    <name evidence="6" type="ORF">RJ641_028375</name>
</gene>
<dbReference type="InterPro" id="IPR050258">
    <property type="entry name" value="Leguminous_Lectin"/>
</dbReference>
<reference evidence="6 7" key="1">
    <citation type="submission" date="2023-12" db="EMBL/GenBank/DDBJ databases">
        <title>A high-quality genome assembly for Dillenia turbinata (Dilleniales).</title>
        <authorList>
            <person name="Chanderbali A."/>
        </authorList>
    </citation>
    <scope>NUCLEOTIDE SEQUENCE [LARGE SCALE GENOMIC DNA]</scope>
    <source>
        <strain evidence="6">LSX21</strain>
        <tissue evidence="6">Leaf</tissue>
    </source>
</reference>
<comment type="subcellular location">
    <subcellularLocation>
        <location evidence="1">Cell membrane</location>
        <topology evidence="1">Single-pass type I membrane protein</topology>
    </subcellularLocation>
</comment>
<dbReference type="InterPro" id="IPR013320">
    <property type="entry name" value="ConA-like_dom_sf"/>
</dbReference>
<comment type="similarity">
    <text evidence="2">Belongs to the leguminous lectin family.</text>
</comment>
<dbReference type="FunFam" id="2.60.120.200:FF:000112">
    <property type="entry name" value="L-type lectin-domain containing receptor kinase V.9"/>
    <property type="match status" value="1"/>
</dbReference>
<proteinExistence type="inferred from homology"/>
<organism evidence="6 7">
    <name type="scientific">Dillenia turbinata</name>
    <dbReference type="NCBI Taxonomy" id="194707"/>
    <lineage>
        <taxon>Eukaryota</taxon>
        <taxon>Viridiplantae</taxon>
        <taxon>Streptophyta</taxon>
        <taxon>Embryophyta</taxon>
        <taxon>Tracheophyta</taxon>
        <taxon>Spermatophyta</taxon>
        <taxon>Magnoliopsida</taxon>
        <taxon>eudicotyledons</taxon>
        <taxon>Gunneridae</taxon>
        <taxon>Pentapetalae</taxon>
        <taxon>Dilleniales</taxon>
        <taxon>Dilleniaceae</taxon>
        <taxon>Dillenia</taxon>
    </lineage>
</organism>
<dbReference type="EMBL" id="JBAMMX010000004">
    <property type="protein sequence ID" value="KAK6942998.1"/>
    <property type="molecule type" value="Genomic_DNA"/>
</dbReference>
<dbReference type="SUPFAM" id="SSF49899">
    <property type="entry name" value="Concanavalin A-like lectins/glucanases"/>
    <property type="match status" value="1"/>
</dbReference>
<keyword evidence="3" id="KW-1003">Cell membrane</keyword>
<dbReference type="Proteomes" id="UP001370490">
    <property type="component" value="Unassembled WGS sequence"/>
</dbReference>
<accession>A0AAN8VY47</accession>
<comment type="caution">
    <text evidence="6">The sequence shown here is derived from an EMBL/GenBank/DDBJ whole genome shotgun (WGS) entry which is preliminary data.</text>
</comment>
<evidence type="ECO:0000313" key="7">
    <source>
        <dbReference type="Proteomes" id="UP001370490"/>
    </source>
</evidence>
<dbReference type="AlphaFoldDB" id="A0AAN8VY47"/>
<sequence>MGLHRNTAYLKTNITIRLKGYAHVLFLVSNLESSAKLNFTYNGFSSANLSVDGVANITRNGLLELTNETKPSIGLAFHPARINFKNSNGTALSFSSSFVFDTFSNVPALKGHGMVFVIAPNLGLRRSRADEYLGVFSPINDGKSTNHVFAFEIDTNYVPAFNDTNGNHVGIDINSIYSDVTSLAGYHDDNINGAFRNLSLFSGKAMQIWLEHDDLNKKILVTLAPIKPKIPLWSLARDLSPILDEFMYVGFSAATGSSLASHHYVLGWSLTISGHAQELNISQLPRLPHIGPKKRSMSDVQTTLHGFSALAQRFGSNMSEQQEEELYLMWREMVVLLKDSAPDVRPVKEVSPMLLQAIRTVWQSLCITTSTPIYDAGQAFHPL</sequence>
<dbReference type="CDD" id="cd06899">
    <property type="entry name" value="lectin_legume_LecRK_Arcelin_ConA"/>
    <property type="match status" value="1"/>
</dbReference>
<dbReference type="Pfam" id="PF00139">
    <property type="entry name" value="Lectin_legB"/>
    <property type="match status" value="1"/>
</dbReference>
<evidence type="ECO:0000313" key="6">
    <source>
        <dbReference type="EMBL" id="KAK6942998.1"/>
    </source>
</evidence>
<feature type="domain" description="Legume lectin" evidence="5">
    <location>
        <begin position="37"/>
        <end position="285"/>
    </location>
</feature>
<evidence type="ECO:0000259" key="5">
    <source>
        <dbReference type="Pfam" id="PF00139"/>
    </source>
</evidence>
<dbReference type="Gene3D" id="2.60.120.200">
    <property type="match status" value="1"/>
</dbReference>
<keyword evidence="7" id="KW-1185">Reference proteome</keyword>
<dbReference type="PANTHER" id="PTHR32401:SF50">
    <property type="entry name" value="OS07G0133000 PROTEIN"/>
    <property type="match status" value="1"/>
</dbReference>
<evidence type="ECO:0000256" key="3">
    <source>
        <dbReference type="ARBA" id="ARBA00022475"/>
    </source>
</evidence>
<dbReference type="GO" id="GO:0030246">
    <property type="term" value="F:carbohydrate binding"/>
    <property type="evidence" value="ECO:0007669"/>
    <property type="project" value="UniProtKB-KW"/>
</dbReference>
<evidence type="ECO:0000256" key="4">
    <source>
        <dbReference type="ARBA" id="ARBA00022734"/>
    </source>
</evidence>
<dbReference type="PANTHER" id="PTHR32401">
    <property type="entry name" value="CONCANAVALIN A-LIKE LECTIN FAMILY PROTEIN"/>
    <property type="match status" value="1"/>
</dbReference>
<dbReference type="InterPro" id="IPR001220">
    <property type="entry name" value="Legume_lectin_dom"/>
</dbReference>
<protein>
    <submittedName>
        <fullName evidence="6">Legume lectin domain</fullName>
    </submittedName>
</protein>
<name>A0AAN8VY47_9MAGN</name>
<dbReference type="GO" id="GO:0005886">
    <property type="term" value="C:plasma membrane"/>
    <property type="evidence" value="ECO:0007669"/>
    <property type="project" value="UniProtKB-SubCell"/>
</dbReference>